<sequence length="237" mass="26397">MAPVSLENRFNFPSNEIDAEFPALPATQPTLTTNTNNTAAVQHPQAGVTTLSSQNTHHIPTVPITNQGSHTGVTPSSPQPANTPKPKLPPPIMLKITDSYREHISTISQFYSGIRTKTTGEFIKLYTNTDEEHDTLVDLLEKLGYQHYVITPKSNRPIKVVIKRLPKNTKCTEIKDDLVLLGLNPEKVIQLIGRKTKQPLPVYSITLPRNIHNLKIFNLKTIGYMSIRVEGFESKGV</sequence>
<feature type="region of interest" description="Disordered" evidence="1">
    <location>
        <begin position="56"/>
        <end position="89"/>
    </location>
</feature>
<evidence type="ECO:0000313" key="4">
    <source>
        <dbReference type="Proteomes" id="UP000887116"/>
    </source>
</evidence>
<dbReference type="Pfam" id="PF07530">
    <property type="entry name" value="PRE_C2HC"/>
    <property type="match status" value="1"/>
</dbReference>
<evidence type="ECO:0000259" key="2">
    <source>
        <dbReference type="Pfam" id="PF07530"/>
    </source>
</evidence>
<evidence type="ECO:0000313" key="3">
    <source>
        <dbReference type="EMBL" id="GFQ89364.1"/>
    </source>
</evidence>
<reference evidence="3" key="1">
    <citation type="submission" date="2020-07" db="EMBL/GenBank/DDBJ databases">
        <title>Multicomponent nature underlies the extraordinary mechanical properties of spider dragline silk.</title>
        <authorList>
            <person name="Kono N."/>
            <person name="Nakamura H."/>
            <person name="Mori M."/>
            <person name="Yoshida Y."/>
            <person name="Ohtoshi R."/>
            <person name="Malay A.D."/>
            <person name="Moran D.A.P."/>
            <person name="Tomita M."/>
            <person name="Numata K."/>
            <person name="Arakawa K."/>
        </authorList>
    </citation>
    <scope>NUCLEOTIDE SEQUENCE</scope>
</reference>
<protein>
    <submittedName>
        <fullName evidence="3">PRE_C2HC domain-containing protein</fullName>
    </submittedName>
</protein>
<dbReference type="Proteomes" id="UP000887116">
    <property type="component" value="Unassembled WGS sequence"/>
</dbReference>
<dbReference type="AlphaFoldDB" id="A0A8X6HMH9"/>
<dbReference type="EMBL" id="BMAO01003664">
    <property type="protein sequence ID" value="GFQ89364.1"/>
    <property type="molecule type" value="Genomic_DNA"/>
</dbReference>
<feature type="compositionally biased region" description="Pro residues" evidence="1">
    <location>
        <begin position="77"/>
        <end position="89"/>
    </location>
</feature>
<keyword evidence="4" id="KW-1185">Reference proteome</keyword>
<feature type="compositionally biased region" description="Polar residues" evidence="1">
    <location>
        <begin position="56"/>
        <end position="76"/>
    </location>
</feature>
<accession>A0A8X6HMH9</accession>
<comment type="caution">
    <text evidence="3">The sequence shown here is derived from an EMBL/GenBank/DDBJ whole genome shotgun (WGS) entry which is preliminary data.</text>
</comment>
<feature type="domain" description="Pre-C2HC" evidence="2">
    <location>
        <begin position="171"/>
        <end position="230"/>
    </location>
</feature>
<name>A0A8X6HMH9_TRICU</name>
<gene>
    <name evidence="3" type="primary">AVEN_100869_1</name>
    <name evidence="3" type="ORF">TNCT_653521</name>
</gene>
<organism evidence="3 4">
    <name type="scientific">Trichonephila clavata</name>
    <name type="common">Joro spider</name>
    <name type="synonym">Nephila clavata</name>
    <dbReference type="NCBI Taxonomy" id="2740835"/>
    <lineage>
        <taxon>Eukaryota</taxon>
        <taxon>Metazoa</taxon>
        <taxon>Ecdysozoa</taxon>
        <taxon>Arthropoda</taxon>
        <taxon>Chelicerata</taxon>
        <taxon>Arachnida</taxon>
        <taxon>Araneae</taxon>
        <taxon>Araneomorphae</taxon>
        <taxon>Entelegynae</taxon>
        <taxon>Araneoidea</taxon>
        <taxon>Nephilidae</taxon>
        <taxon>Trichonephila</taxon>
    </lineage>
</organism>
<proteinExistence type="predicted"/>
<dbReference type="InterPro" id="IPR006579">
    <property type="entry name" value="Pre_C2HC_dom"/>
</dbReference>
<dbReference type="OrthoDB" id="6437260at2759"/>
<evidence type="ECO:0000256" key="1">
    <source>
        <dbReference type="SAM" id="MobiDB-lite"/>
    </source>
</evidence>